<gene>
    <name evidence="1" type="ORF">EG028_24190</name>
</gene>
<dbReference type="Proteomes" id="UP000279089">
    <property type="component" value="Unassembled WGS sequence"/>
</dbReference>
<proteinExistence type="predicted"/>
<evidence type="ECO:0000313" key="2">
    <source>
        <dbReference type="Proteomes" id="UP000279089"/>
    </source>
</evidence>
<dbReference type="AlphaFoldDB" id="A0A3N4MAG2"/>
<evidence type="ECO:0000313" key="1">
    <source>
        <dbReference type="EMBL" id="RPD38377.1"/>
    </source>
</evidence>
<comment type="caution">
    <text evidence="1">The sequence shown here is derived from an EMBL/GenBank/DDBJ whole genome shotgun (WGS) entry which is preliminary data.</text>
</comment>
<keyword evidence="2" id="KW-1185">Reference proteome</keyword>
<reference evidence="2" key="1">
    <citation type="submission" date="2018-11" db="EMBL/GenBank/DDBJ databases">
        <title>Chitinophaga lutea sp.nov., isolate from arsenic contaminated soil.</title>
        <authorList>
            <person name="Zong Y."/>
        </authorList>
    </citation>
    <scope>NUCLEOTIDE SEQUENCE [LARGE SCALE GENOMIC DNA]</scope>
    <source>
        <strain evidence="2">YLT18</strain>
    </source>
</reference>
<name>A0A3N4MAG2_9BACT</name>
<dbReference type="EMBL" id="RMBX01000015">
    <property type="protein sequence ID" value="RPD38377.1"/>
    <property type="molecule type" value="Genomic_DNA"/>
</dbReference>
<sequence length="410" mass="46622">MGLFLTASARQNPFTGTWKMSSKPWPHIPATIMELEIGEPSNGVLFPAKLNIRYSIFSASYKVLLVKKNERQLGIGRNKVPLSEVPFRLGIWLMYLNGTLDLKGKNLELNRMWIDNFGIWMKGLYDDDEIYVNTKVTLRDMLYRDSLTFHKTANTPWKDTAVQEILHPENGDIFYGMYDKIISHERSVVLQINDQETLDKDTVTLVHNGKRLLDKAEVNEDNRRQHIMLDTGMNILAFFADNYGRLPPNTGRLYMGIDKNEYSLDFTYRANAFATFMVAQVVYEPGKKDSATATIAENTRKTEPLGAFGVNEKNLTLELWDGQVEDGDSVTLRLNGTLIQSGFPVKQKLSRVPVELKPGENILVFIADNLGSIPPNTAELRIRYGGQTKSFGLNTDMKRNNEIRITYVPK</sequence>
<protein>
    <submittedName>
        <fullName evidence="1">Uncharacterized protein</fullName>
    </submittedName>
</protein>
<accession>A0A3N4MAG2</accession>
<organism evidence="1 2">
    <name type="scientific">Chitinophaga barathri</name>
    <dbReference type="NCBI Taxonomy" id="1647451"/>
    <lineage>
        <taxon>Bacteria</taxon>
        <taxon>Pseudomonadati</taxon>
        <taxon>Bacteroidota</taxon>
        <taxon>Chitinophagia</taxon>
        <taxon>Chitinophagales</taxon>
        <taxon>Chitinophagaceae</taxon>
        <taxon>Chitinophaga</taxon>
    </lineage>
</organism>